<dbReference type="PROSITE" id="PS50067">
    <property type="entry name" value="KINESIN_MOTOR_2"/>
    <property type="match status" value="1"/>
</dbReference>
<keyword evidence="1 9" id="KW-0493">Microtubule</keyword>
<dbReference type="InterPro" id="IPR001752">
    <property type="entry name" value="Kinesin_motor_dom"/>
</dbReference>
<evidence type="ECO:0000259" key="11">
    <source>
        <dbReference type="PROSITE" id="PS50067"/>
    </source>
</evidence>
<dbReference type="Gene3D" id="3.40.850.10">
    <property type="entry name" value="Kinesin motor domain"/>
    <property type="match status" value="1"/>
</dbReference>
<dbReference type="InterPro" id="IPR027417">
    <property type="entry name" value="P-loop_NTPase"/>
</dbReference>
<keyword evidence="3 8" id="KW-0067">ATP-binding</keyword>
<evidence type="ECO:0000256" key="5">
    <source>
        <dbReference type="ARBA" id="ARBA00023175"/>
    </source>
</evidence>
<dbReference type="PRINTS" id="PR00380">
    <property type="entry name" value="KINESINHEAVY"/>
</dbReference>
<feature type="coiled-coil region" evidence="10">
    <location>
        <begin position="406"/>
        <end position="447"/>
    </location>
</feature>
<dbReference type="PANTHER" id="PTHR47968:SF17">
    <property type="entry name" value="KINESIN-LIKE PROTEIN"/>
    <property type="match status" value="1"/>
</dbReference>
<dbReference type="AlphaFoldDB" id="A0A8T0R814"/>
<gene>
    <name evidence="13" type="ORF">PVAP13_6KG021801</name>
</gene>
<dbReference type="FunFam" id="3.40.850.10:FF:000114">
    <property type="entry name" value="Kinesin-like protein"/>
    <property type="match status" value="1"/>
</dbReference>
<dbReference type="InterPro" id="IPR036961">
    <property type="entry name" value="Kinesin_motor_dom_sf"/>
</dbReference>
<feature type="domain" description="Kinesin motor" evidence="11">
    <location>
        <begin position="3"/>
        <end position="328"/>
    </location>
</feature>
<dbReference type="SMART" id="SM00129">
    <property type="entry name" value="KISc"/>
    <property type="match status" value="1"/>
</dbReference>
<dbReference type="Gene3D" id="3.30.70.330">
    <property type="match status" value="2"/>
</dbReference>
<dbReference type="SUPFAM" id="SSF52540">
    <property type="entry name" value="P-loop containing nucleoside triphosphate hydrolases"/>
    <property type="match status" value="1"/>
</dbReference>
<dbReference type="InterPro" id="IPR035979">
    <property type="entry name" value="RBD_domain_sf"/>
</dbReference>
<dbReference type="GO" id="GO:0007018">
    <property type="term" value="P:microtubule-based movement"/>
    <property type="evidence" value="ECO:0007669"/>
    <property type="project" value="InterPro"/>
</dbReference>
<evidence type="ECO:0000259" key="12">
    <source>
        <dbReference type="PROSITE" id="PS50102"/>
    </source>
</evidence>
<dbReference type="PROSITE" id="PS50102">
    <property type="entry name" value="RRM"/>
    <property type="match status" value="2"/>
</dbReference>
<evidence type="ECO:0000256" key="4">
    <source>
        <dbReference type="ARBA" id="ARBA00023054"/>
    </source>
</evidence>
<keyword evidence="2 8" id="KW-0547">Nucleotide-binding</keyword>
<dbReference type="Pfam" id="PF00225">
    <property type="entry name" value="Kinesin"/>
    <property type="match status" value="1"/>
</dbReference>
<feature type="binding site" evidence="8">
    <location>
        <begin position="86"/>
        <end position="93"/>
    </location>
    <ligand>
        <name>ATP</name>
        <dbReference type="ChEBI" id="CHEBI:30616"/>
    </ligand>
</feature>
<evidence type="ECO:0000313" key="14">
    <source>
        <dbReference type="Proteomes" id="UP000823388"/>
    </source>
</evidence>
<evidence type="ECO:0000256" key="1">
    <source>
        <dbReference type="ARBA" id="ARBA00022701"/>
    </source>
</evidence>
<dbReference type="GO" id="GO:0005524">
    <property type="term" value="F:ATP binding"/>
    <property type="evidence" value="ECO:0007669"/>
    <property type="project" value="UniProtKB-UniRule"/>
</dbReference>
<comment type="caution">
    <text evidence="13">The sequence shown here is derived from an EMBL/GenBank/DDBJ whole genome shotgun (WGS) entry which is preliminary data.</text>
</comment>
<dbReference type="InterPro" id="IPR000504">
    <property type="entry name" value="RRM_dom"/>
</dbReference>
<evidence type="ECO:0000313" key="13">
    <source>
        <dbReference type="EMBL" id="KAG2581215.1"/>
    </source>
</evidence>
<name>A0A8T0R814_PANVG</name>
<sequence>MSNVTVCVRFRPLSHKERKANGDNVCFRKLDSESFVFKDEREEDVIFSFDKVFYEDAQQSDVYDFLAVPIVSDAINGINGTIITYGQTGAGKTYSMEGPSILHCNEQKTGLVQRVVDELFVCLRSSAGTWTVKLSMVEIYLEKVRDLLDLSKDNLQIKESKTQGIYISGATEISIANSSDALENLSQGIANRAVGETQMNLASSRSHCLYIFSVQHGSTSDERVKAGKIILVDLAGSEKVEKTGAEGRVLDEAKTINKSLSALGNVINALTTGKQNHVPFRDSKLTRILQDALGGNSRAALLCCCSPSPSNAPESLSTLRFGTRTKLIKASPKSIPEVVDNAKKPILGTHDQDDLRDRILSKLRLSLKEEDVDLLEELFLQEGIIFDPNSITDIDSACQDTRSEEILLLMQAVEDLEGTVEELTDENQKLRRELEVAQEISAQAQLAAATAGAAARSRTLLDFVPAPLLRPFGLHTWLRIQPLVSSLPRQPKLLFLSPAPNPPVSFLSITAMATATTSASTYCCNTLLHLPRPTHFRRITPPTHRLELSFATRRAAAVARFGPRARASSGPPPPPVFETVVEEEEERGWSDAEAEFSDEVEDEQEWAGGNGAARGKDLGADAGEDLSGWTRQWPRPRELFVCNLPRRCDVEDLLELFGPHGTVLSVEVSRDAETGISRGTAFVTMCSLAEARTAISALDGFDLDGREIFVKLASDVISNRKNVNLTHITPTKDHIFESPHKIYVGNLAWSVQPQDLRELFTQCGTVVSTRLLTDRKGGRNRVYGFLSFSSAEELEAALKLDKTVFFGRDIVVKEAHVERPSP</sequence>
<evidence type="ECO:0000256" key="10">
    <source>
        <dbReference type="SAM" id="Coils"/>
    </source>
</evidence>
<dbReference type="GO" id="GO:0003723">
    <property type="term" value="F:RNA binding"/>
    <property type="evidence" value="ECO:0007669"/>
    <property type="project" value="UniProtKB-UniRule"/>
</dbReference>
<evidence type="ECO:0000256" key="2">
    <source>
        <dbReference type="ARBA" id="ARBA00022741"/>
    </source>
</evidence>
<dbReference type="GO" id="GO:0003777">
    <property type="term" value="F:microtubule motor activity"/>
    <property type="evidence" value="ECO:0007669"/>
    <property type="project" value="InterPro"/>
</dbReference>
<evidence type="ECO:0000256" key="3">
    <source>
        <dbReference type="ARBA" id="ARBA00022840"/>
    </source>
</evidence>
<dbReference type="PROSITE" id="PS00411">
    <property type="entry name" value="KINESIN_MOTOR_1"/>
    <property type="match status" value="1"/>
</dbReference>
<dbReference type="GO" id="GO:0005874">
    <property type="term" value="C:microtubule"/>
    <property type="evidence" value="ECO:0007669"/>
    <property type="project" value="UniProtKB-KW"/>
</dbReference>
<comment type="similarity">
    <text evidence="6">Belongs to the TRAFAC class myosin-kinesin ATPase superfamily. Kinesin family. KIN-1 subfamily.</text>
</comment>
<keyword evidence="7" id="KW-0694">RNA-binding</keyword>
<dbReference type="GO" id="GO:0008017">
    <property type="term" value="F:microtubule binding"/>
    <property type="evidence" value="ECO:0007669"/>
    <property type="project" value="InterPro"/>
</dbReference>
<proteinExistence type="inferred from homology"/>
<evidence type="ECO:0000256" key="9">
    <source>
        <dbReference type="RuleBase" id="RU000394"/>
    </source>
</evidence>
<keyword evidence="14" id="KW-1185">Reference proteome</keyword>
<dbReference type="InterPro" id="IPR019821">
    <property type="entry name" value="Kinesin_motor_CS"/>
</dbReference>
<dbReference type="PANTHER" id="PTHR47968">
    <property type="entry name" value="CENTROMERE PROTEIN E"/>
    <property type="match status" value="1"/>
</dbReference>
<dbReference type="SUPFAM" id="SSF54928">
    <property type="entry name" value="RNA-binding domain, RBD"/>
    <property type="match status" value="2"/>
</dbReference>
<evidence type="ECO:0000256" key="7">
    <source>
        <dbReference type="PROSITE-ProRule" id="PRU00176"/>
    </source>
</evidence>
<dbReference type="InterPro" id="IPR027640">
    <property type="entry name" value="Kinesin-like_fam"/>
</dbReference>
<feature type="domain" description="RRM" evidence="12">
    <location>
        <begin position="740"/>
        <end position="817"/>
    </location>
</feature>
<dbReference type="SMART" id="SM00360">
    <property type="entry name" value="RRM"/>
    <property type="match status" value="2"/>
</dbReference>
<dbReference type="EMBL" id="CM029047">
    <property type="protein sequence ID" value="KAG2581215.1"/>
    <property type="molecule type" value="Genomic_DNA"/>
</dbReference>
<accession>A0A8T0R814</accession>
<dbReference type="Proteomes" id="UP000823388">
    <property type="component" value="Chromosome 6K"/>
</dbReference>
<protein>
    <recommendedName>
        <fullName evidence="9">Kinesin-like protein</fullName>
    </recommendedName>
</protein>
<evidence type="ECO:0000256" key="6">
    <source>
        <dbReference type="ARBA" id="ARBA00061495"/>
    </source>
</evidence>
<keyword evidence="5 8" id="KW-0505">Motor protein</keyword>
<keyword evidence="4 10" id="KW-0175">Coiled coil</keyword>
<dbReference type="CDD" id="cd01369">
    <property type="entry name" value="KISc_KHC_KIF5"/>
    <property type="match status" value="1"/>
</dbReference>
<reference evidence="13" key="1">
    <citation type="submission" date="2020-05" db="EMBL/GenBank/DDBJ databases">
        <title>WGS assembly of Panicum virgatum.</title>
        <authorList>
            <person name="Lovell J.T."/>
            <person name="Jenkins J."/>
            <person name="Shu S."/>
            <person name="Juenger T.E."/>
            <person name="Schmutz J."/>
        </authorList>
    </citation>
    <scope>NUCLEOTIDE SEQUENCE</scope>
    <source>
        <strain evidence="13">AP13</strain>
    </source>
</reference>
<dbReference type="Pfam" id="PF00076">
    <property type="entry name" value="RRM_1"/>
    <property type="match status" value="2"/>
</dbReference>
<evidence type="ECO:0000256" key="8">
    <source>
        <dbReference type="PROSITE-ProRule" id="PRU00283"/>
    </source>
</evidence>
<dbReference type="InterPro" id="IPR012677">
    <property type="entry name" value="Nucleotide-bd_a/b_plait_sf"/>
</dbReference>
<feature type="domain" description="RRM" evidence="12">
    <location>
        <begin position="637"/>
        <end position="715"/>
    </location>
</feature>
<organism evidence="13 14">
    <name type="scientific">Panicum virgatum</name>
    <name type="common">Blackwell switchgrass</name>
    <dbReference type="NCBI Taxonomy" id="38727"/>
    <lineage>
        <taxon>Eukaryota</taxon>
        <taxon>Viridiplantae</taxon>
        <taxon>Streptophyta</taxon>
        <taxon>Embryophyta</taxon>
        <taxon>Tracheophyta</taxon>
        <taxon>Spermatophyta</taxon>
        <taxon>Magnoliopsida</taxon>
        <taxon>Liliopsida</taxon>
        <taxon>Poales</taxon>
        <taxon>Poaceae</taxon>
        <taxon>PACMAD clade</taxon>
        <taxon>Panicoideae</taxon>
        <taxon>Panicodae</taxon>
        <taxon>Paniceae</taxon>
        <taxon>Panicinae</taxon>
        <taxon>Panicum</taxon>
        <taxon>Panicum sect. Hiantes</taxon>
    </lineage>
</organism>